<dbReference type="EMBL" id="LQRD01000012">
    <property type="protein sequence ID" value="KXT71142.1"/>
    <property type="molecule type" value="Genomic_DNA"/>
</dbReference>
<sequence length="122" mass="13546">MAKDIRTIIALTNALYNASAVTSQAASRKAELEEARSNVQSQSTDIWTDSVLSSYIAGKKYDEEEKQERQDLDKLEKLLAEKKDEILALLDRKIAEADSNLRSARLAEANARYALNMALAAN</sequence>
<comment type="caution">
    <text evidence="2">The sequence shown here is derived from an EMBL/GenBank/DDBJ whole genome shotgun (WGS) entry which is preliminary data.</text>
</comment>
<accession>A0A139N5F5</accession>
<organism evidence="2 3">
    <name type="scientific">Streptococcus cristatus</name>
    <dbReference type="NCBI Taxonomy" id="45634"/>
    <lineage>
        <taxon>Bacteria</taxon>
        <taxon>Bacillati</taxon>
        <taxon>Bacillota</taxon>
        <taxon>Bacilli</taxon>
        <taxon>Lactobacillales</taxon>
        <taxon>Streptococcaceae</taxon>
        <taxon>Streptococcus</taxon>
    </lineage>
</organism>
<proteinExistence type="predicted"/>
<evidence type="ECO:0000256" key="1">
    <source>
        <dbReference type="SAM" id="Coils"/>
    </source>
</evidence>
<name>A0A139N5F5_STRCR</name>
<gene>
    <name evidence="2" type="ORF">SCRDD08_00156</name>
</gene>
<dbReference type="STRING" id="45634.SCRDD08_00156"/>
<protein>
    <recommendedName>
        <fullName evidence="4">Chemotaxis protein</fullName>
    </recommendedName>
</protein>
<evidence type="ECO:0000313" key="2">
    <source>
        <dbReference type="EMBL" id="KXT71142.1"/>
    </source>
</evidence>
<dbReference type="RefSeq" id="WP_061422007.1">
    <property type="nucleotide sequence ID" value="NZ_KQ969062.1"/>
</dbReference>
<keyword evidence="1" id="KW-0175">Coiled coil</keyword>
<evidence type="ECO:0000313" key="3">
    <source>
        <dbReference type="Proteomes" id="UP000070377"/>
    </source>
</evidence>
<evidence type="ECO:0008006" key="4">
    <source>
        <dbReference type="Google" id="ProtNLM"/>
    </source>
</evidence>
<feature type="coiled-coil region" evidence="1">
    <location>
        <begin position="58"/>
        <end position="92"/>
    </location>
</feature>
<dbReference type="PATRIC" id="fig|45634.12.peg.164"/>
<dbReference type="Proteomes" id="UP000070377">
    <property type="component" value="Unassembled WGS sequence"/>
</dbReference>
<reference evidence="2 3" key="1">
    <citation type="submission" date="2016-01" db="EMBL/GenBank/DDBJ databases">
        <title>Highly variable Streptococcus oralis are common among viridans streptococci isolated from primates.</title>
        <authorList>
            <person name="Denapaite D."/>
            <person name="Rieger M."/>
            <person name="Koendgen S."/>
            <person name="Brueckner R."/>
            <person name="Ochigava I."/>
            <person name="Kappeler P."/>
            <person name="Maetz-Rensing K."/>
            <person name="Leendertz F."/>
            <person name="Hakenbeck R."/>
        </authorList>
    </citation>
    <scope>NUCLEOTIDE SEQUENCE [LARGE SCALE GENOMIC DNA]</scope>
    <source>
        <strain evidence="2 3">DD08</strain>
    </source>
</reference>
<dbReference type="AlphaFoldDB" id="A0A139N5F5"/>